<evidence type="ECO:0000256" key="8">
    <source>
        <dbReference type="ARBA" id="ARBA00023157"/>
    </source>
</evidence>
<evidence type="ECO:0000256" key="6">
    <source>
        <dbReference type="ARBA" id="ARBA00022750"/>
    </source>
</evidence>
<keyword evidence="9" id="KW-0325">Glycoprotein</keyword>
<dbReference type="Pfam" id="PF03489">
    <property type="entry name" value="SapB_2"/>
    <property type="match status" value="2"/>
</dbReference>
<dbReference type="InterPro" id="IPR008138">
    <property type="entry name" value="SapB_2"/>
</dbReference>
<evidence type="ECO:0000256" key="4">
    <source>
        <dbReference type="ARBA" id="ARBA00022729"/>
    </source>
</evidence>
<evidence type="ECO:0000256" key="7">
    <source>
        <dbReference type="ARBA" id="ARBA00023145"/>
    </source>
</evidence>
<dbReference type="PANTHER" id="PTHR11480:SF3">
    <property type="entry name" value="BCDNA.GH08312"/>
    <property type="match status" value="1"/>
</dbReference>
<keyword evidence="2" id="KW-0964">Secreted</keyword>
<keyword evidence="7" id="KW-0865">Zymogen</keyword>
<keyword evidence="3" id="KW-0645">Protease</keyword>
<sequence length="251" mass="28206">MAFLSGIMDLRVRLLLLFVLGATWACNARQLATSDMSSKNLVTSDFSVLQVIYQEQEKEVQASEVGRNENVCTLCEEFTAQAVDYLSENKTQTEIIGLLHTSCSKLRSFKQQCITLVDYYAPLFFLEMSTIQPEDFCRKVNLCEKTTTTSPALYEDSCGFCHKAVAEFLVKLEDPDTQLEIIELLLKACDAMENYVKKCKRMVFEYGPLILANAEKFLETTDICTTFHACNSSGVSMQALSMTEVSMLSDS</sequence>
<evidence type="ECO:0000256" key="12">
    <source>
        <dbReference type="ARBA" id="ARBA00041785"/>
    </source>
</evidence>
<keyword evidence="6" id="KW-0378">Hydrolase</keyword>
<keyword evidence="5" id="KW-0677">Repeat</keyword>
<evidence type="ECO:0000256" key="10">
    <source>
        <dbReference type="ARBA" id="ARBA00037221"/>
    </source>
</evidence>
<comment type="function">
    <text evidence="10">Pulmonary surfactant-associated proteins promote alveolar stability by lowering the surface tension at the air-liquid interface in the peripheral air spaces. SP-B increases the collapse pressure of palmitic acid to nearly 70 millinewtons per meter.</text>
</comment>
<dbReference type="InterPro" id="IPR011001">
    <property type="entry name" value="Saposin-like"/>
</dbReference>
<evidence type="ECO:0000256" key="9">
    <source>
        <dbReference type="ARBA" id="ARBA00023180"/>
    </source>
</evidence>
<dbReference type="FunFam" id="1.10.225.10:FF:000008">
    <property type="entry name" value="Pulmonary surfactant-associated protein B"/>
    <property type="match status" value="2"/>
</dbReference>
<dbReference type="Pfam" id="PF05184">
    <property type="entry name" value="SapB_1"/>
    <property type="match status" value="2"/>
</dbReference>
<evidence type="ECO:0000256" key="3">
    <source>
        <dbReference type="ARBA" id="ARBA00022670"/>
    </source>
</evidence>
<evidence type="ECO:0000256" key="5">
    <source>
        <dbReference type="ARBA" id="ARBA00022737"/>
    </source>
</evidence>
<proteinExistence type="predicted"/>
<keyword evidence="6" id="KW-0064">Aspartyl protease</keyword>
<dbReference type="Proteomes" id="UP001415857">
    <property type="component" value="Unassembled WGS sequence"/>
</dbReference>
<evidence type="ECO:0000259" key="14">
    <source>
        <dbReference type="PROSITE" id="PS50015"/>
    </source>
</evidence>
<reference evidence="15 16" key="1">
    <citation type="journal article" date="2024" name="Plant J.">
        <title>Genome sequences and population genomics reveal climatic adaptation and genomic divergence between two closely related sweetgum species.</title>
        <authorList>
            <person name="Xu W.Q."/>
            <person name="Ren C.Q."/>
            <person name="Zhang X.Y."/>
            <person name="Comes H.P."/>
            <person name="Liu X.H."/>
            <person name="Li Y.G."/>
            <person name="Kettle C.J."/>
            <person name="Jalonen R."/>
            <person name="Gaisberger H."/>
            <person name="Ma Y.Z."/>
            <person name="Qiu Y.X."/>
        </authorList>
    </citation>
    <scope>NUCLEOTIDE SEQUENCE [LARGE SCALE GENOMIC DNA]</scope>
    <source>
        <strain evidence="15">Hangzhou</strain>
    </source>
</reference>
<protein>
    <recommendedName>
        <fullName evidence="11">Pulmonary surfactant-associated protein B</fullName>
    </recommendedName>
    <alternativeName>
        <fullName evidence="12">Pulmonary surfactant-associated proteolipid SPL(Phe)</fullName>
    </alternativeName>
</protein>
<feature type="domain" description="Saposin B-type" evidence="14">
    <location>
        <begin position="68"/>
        <end position="147"/>
    </location>
</feature>
<evidence type="ECO:0000256" key="1">
    <source>
        <dbReference type="ARBA" id="ARBA00004239"/>
    </source>
</evidence>
<dbReference type="GO" id="GO:0006508">
    <property type="term" value="P:proteolysis"/>
    <property type="evidence" value="ECO:0007669"/>
    <property type="project" value="UniProtKB-KW"/>
</dbReference>
<accession>A0AAP0SAH6</accession>
<evidence type="ECO:0000313" key="15">
    <source>
        <dbReference type="EMBL" id="KAK9290780.1"/>
    </source>
</evidence>
<dbReference type="GO" id="GO:0006629">
    <property type="term" value="P:lipid metabolic process"/>
    <property type="evidence" value="ECO:0007669"/>
    <property type="project" value="InterPro"/>
</dbReference>
<keyword evidence="8" id="KW-1015">Disulfide bond</keyword>
<dbReference type="InterPro" id="IPR051428">
    <property type="entry name" value="Sphingo_Act-Surfact_Prot"/>
</dbReference>
<dbReference type="PROSITE" id="PS50015">
    <property type="entry name" value="SAP_B"/>
    <property type="match status" value="2"/>
</dbReference>
<dbReference type="GO" id="GO:0005576">
    <property type="term" value="C:extracellular region"/>
    <property type="evidence" value="ECO:0007669"/>
    <property type="project" value="UniProtKB-SubCell"/>
</dbReference>
<keyword evidence="4 13" id="KW-0732">Signal</keyword>
<evidence type="ECO:0000256" key="11">
    <source>
        <dbReference type="ARBA" id="ARBA00041094"/>
    </source>
</evidence>
<feature type="chain" id="PRO_5042888127" description="Pulmonary surfactant-associated protein B" evidence="13">
    <location>
        <begin position="26"/>
        <end position="251"/>
    </location>
</feature>
<dbReference type="InterPro" id="IPR008139">
    <property type="entry name" value="SaposinB_dom"/>
</dbReference>
<evidence type="ECO:0000256" key="2">
    <source>
        <dbReference type="ARBA" id="ARBA00022525"/>
    </source>
</evidence>
<comment type="caution">
    <text evidence="15">The sequence shown here is derived from an EMBL/GenBank/DDBJ whole genome shotgun (WGS) entry which is preliminary data.</text>
</comment>
<gene>
    <name evidence="15" type="ORF">L1049_008958</name>
</gene>
<dbReference type="SUPFAM" id="SSF47862">
    <property type="entry name" value="Saposin"/>
    <property type="match status" value="2"/>
</dbReference>
<comment type="subcellular location">
    <subcellularLocation>
        <location evidence="1">Secreted</location>
        <location evidence="1">Extracellular space</location>
    </subcellularLocation>
</comment>
<feature type="signal peptide" evidence="13">
    <location>
        <begin position="1"/>
        <end position="25"/>
    </location>
</feature>
<dbReference type="AlphaFoldDB" id="A0AAP0SAH6"/>
<dbReference type="GO" id="GO:0004190">
    <property type="term" value="F:aspartic-type endopeptidase activity"/>
    <property type="evidence" value="ECO:0007669"/>
    <property type="project" value="UniProtKB-KW"/>
</dbReference>
<dbReference type="PANTHER" id="PTHR11480">
    <property type="entry name" value="SAPOSIN-RELATED"/>
    <property type="match status" value="1"/>
</dbReference>
<dbReference type="InterPro" id="IPR007856">
    <property type="entry name" value="SapB_1"/>
</dbReference>
<dbReference type="SMART" id="SM00741">
    <property type="entry name" value="SapB"/>
    <property type="match status" value="2"/>
</dbReference>
<dbReference type="EMBL" id="JBBPBK010000002">
    <property type="protein sequence ID" value="KAK9290780.1"/>
    <property type="molecule type" value="Genomic_DNA"/>
</dbReference>
<evidence type="ECO:0000313" key="16">
    <source>
        <dbReference type="Proteomes" id="UP001415857"/>
    </source>
</evidence>
<organism evidence="15 16">
    <name type="scientific">Liquidambar formosana</name>
    <name type="common">Formosan gum</name>
    <dbReference type="NCBI Taxonomy" id="63359"/>
    <lineage>
        <taxon>Eukaryota</taxon>
        <taxon>Viridiplantae</taxon>
        <taxon>Streptophyta</taxon>
        <taxon>Embryophyta</taxon>
        <taxon>Tracheophyta</taxon>
        <taxon>Spermatophyta</taxon>
        <taxon>Magnoliopsida</taxon>
        <taxon>eudicotyledons</taxon>
        <taxon>Gunneridae</taxon>
        <taxon>Pentapetalae</taxon>
        <taxon>Saxifragales</taxon>
        <taxon>Altingiaceae</taxon>
        <taxon>Liquidambar</taxon>
    </lineage>
</organism>
<keyword evidence="16" id="KW-1185">Reference proteome</keyword>
<evidence type="ECO:0000256" key="13">
    <source>
        <dbReference type="SAM" id="SignalP"/>
    </source>
</evidence>
<name>A0AAP0SAH6_LIQFO</name>
<dbReference type="Gene3D" id="1.10.225.10">
    <property type="entry name" value="Saposin-like"/>
    <property type="match status" value="2"/>
</dbReference>
<feature type="domain" description="Saposin B-type" evidence="14">
    <location>
        <begin position="154"/>
        <end position="234"/>
    </location>
</feature>